<dbReference type="InterPro" id="IPR018060">
    <property type="entry name" value="HTH_AraC"/>
</dbReference>
<evidence type="ECO:0000259" key="3">
    <source>
        <dbReference type="PROSITE" id="PS01124"/>
    </source>
</evidence>
<gene>
    <name evidence="4" type="ORF">L6773_15345</name>
</gene>
<name>A0ABS9KGH8_9BACT</name>
<keyword evidence="5" id="KW-1185">Reference proteome</keyword>
<dbReference type="PROSITE" id="PS01124">
    <property type="entry name" value="HTH_ARAC_FAMILY_2"/>
    <property type="match status" value="1"/>
</dbReference>
<dbReference type="Gene3D" id="1.10.10.60">
    <property type="entry name" value="Homeodomain-like"/>
    <property type="match status" value="1"/>
</dbReference>
<comment type="caution">
    <text evidence="4">The sequence shown here is derived from an EMBL/GenBank/DDBJ whole genome shotgun (WGS) entry which is preliminary data.</text>
</comment>
<dbReference type="Proteomes" id="UP001165366">
    <property type="component" value="Unassembled WGS sequence"/>
</dbReference>
<reference evidence="4" key="2">
    <citation type="submission" date="2024-05" db="EMBL/GenBank/DDBJ databases">
        <title>Rhodohalobacter halophilus gen. nov., sp. nov., a moderately halophilic member of the family Balneolaceae.</title>
        <authorList>
            <person name="Xia J."/>
        </authorList>
    </citation>
    <scope>NUCLEOTIDE SEQUENCE</scope>
    <source>
        <strain evidence="4">WB101</strain>
    </source>
</reference>
<evidence type="ECO:0000256" key="1">
    <source>
        <dbReference type="ARBA" id="ARBA00023015"/>
    </source>
</evidence>
<dbReference type="SMART" id="SM00342">
    <property type="entry name" value="HTH_ARAC"/>
    <property type="match status" value="1"/>
</dbReference>
<dbReference type="EMBL" id="JAKLWS010000023">
    <property type="protein sequence ID" value="MCG2589951.1"/>
    <property type="molecule type" value="Genomic_DNA"/>
</dbReference>
<protein>
    <submittedName>
        <fullName evidence="4">Helix-turn-helix domain-containing protein</fullName>
    </submittedName>
</protein>
<evidence type="ECO:0000256" key="2">
    <source>
        <dbReference type="ARBA" id="ARBA00023163"/>
    </source>
</evidence>
<sequence length="126" mass="15153">MMMGDQKKISEAVDKLKANLYETASVQQWANLMGYECPKLFARKFQRYYEVRPNRYLKYLRLKYISEELRKRSYSNFEVARKFGVVDEIALNKYINYHLKCSPTELKMMKQAQIEEKLEKFGSKVR</sequence>
<dbReference type="InterPro" id="IPR009057">
    <property type="entry name" value="Homeodomain-like_sf"/>
</dbReference>
<dbReference type="SUPFAM" id="SSF46689">
    <property type="entry name" value="Homeodomain-like"/>
    <property type="match status" value="1"/>
</dbReference>
<keyword evidence="1" id="KW-0805">Transcription regulation</keyword>
<reference evidence="4" key="1">
    <citation type="submission" date="2022-01" db="EMBL/GenBank/DDBJ databases">
        <authorList>
            <person name="Wang Y."/>
        </authorList>
    </citation>
    <scope>NUCLEOTIDE SEQUENCE</scope>
    <source>
        <strain evidence="4">WB101</strain>
    </source>
</reference>
<keyword evidence="2" id="KW-0804">Transcription</keyword>
<proteinExistence type="predicted"/>
<evidence type="ECO:0000313" key="5">
    <source>
        <dbReference type="Proteomes" id="UP001165366"/>
    </source>
</evidence>
<evidence type="ECO:0000313" key="4">
    <source>
        <dbReference type="EMBL" id="MCG2589951.1"/>
    </source>
</evidence>
<organism evidence="4 5">
    <name type="scientific">Rhodohalobacter sulfatireducens</name>
    <dbReference type="NCBI Taxonomy" id="2911366"/>
    <lineage>
        <taxon>Bacteria</taxon>
        <taxon>Pseudomonadati</taxon>
        <taxon>Balneolota</taxon>
        <taxon>Balneolia</taxon>
        <taxon>Balneolales</taxon>
        <taxon>Balneolaceae</taxon>
        <taxon>Rhodohalobacter</taxon>
    </lineage>
</organism>
<feature type="domain" description="HTH araC/xylS-type" evidence="3">
    <location>
        <begin position="10"/>
        <end position="109"/>
    </location>
</feature>
<accession>A0ABS9KGH8</accession>